<accession>A0A2X2BG94</accession>
<sequence>MVGRDVSPFEISAAVNAVEPHLFVTKVELSTDGKNWHVALIPIAINQIARLPKGAIQVVMV</sequence>
<dbReference type="Proteomes" id="UP000251485">
    <property type="component" value="Unassembled WGS sequence"/>
</dbReference>
<gene>
    <name evidence="1" type="ORF">NCTC10975_01306</name>
</gene>
<evidence type="ECO:0000313" key="2">
    <source>
        <dbReference type="Proteomes" id="UP000251485"/>
    </source>
</evidence>
<proteinExistence type="predicted"/>
<name>A0A2X2BG94_PROMI</name>
<reference evidence="1 2" key="1">
    <citation type="submission" date="2018-06" db="EMBL/GenBank/DDBJ databases">
        <authorList>
            <consortium name="Pathogen Informatics"/>
            <person name="Doyle S."/>
        </authorList>
    </citation>
    <scope>NUCLEOTIDE SEQUENCE [LARGE SCALE GENOMIC DNA]</scope>
    <source>
        <strain evidence="1 2">NCTC10975</strain>
    </source>
</reference>
<protein>
    <submittedName>
        <fullName evidence="1">Phage protein</fullName>
    </submittedName>
</protein>
<dbReference type="AlphaFoldDB" id="A0A2X2BG94"/>
<evidence type="ECO:0000313" key="1">
    <source>
        <dbReference type="EMBL" id="SPY94947.1"/>
    </source>
</evidence>
<dbReference type="EMBL" id="UAUE01000007">
    <property type="protein sequence ID" value="SPY94947.1"/>
    <property type="molecule type" value="Genomic_DNA"/>
</dbReference>
<organism evidence="1 2">
    <name type="scientific">Proteus mirabilis</name>
    <dbReference type="NCBI Taxonomy" id="584"/>
    <lineage>
        <taxon>Bacteria</taxon>
        <taxon>Pseudomonadati</taxon>
        <taxon>Pseudomonadota</taxon>
        <taxon>Gammaproteobacteria</taxon>
        <taxon>Enterobacterales</taxon>
        <taxon>Morganellaceae</taxon>
        <taxon>Proteus</taxon>
    </lineage>
</organism>